<evidence type="ECO:0000313" key="8">
    <source>
        <dbReference type="Proteomes" id="UP001165575"/>
    </source>
</evidence>
<feature type="transmembrane region" description="Helical" evidence="6">
    <location>
        <begin position="446"/>
        <end position="471"/>
    </location>
</feature>
<evidence type="ECO:0000256" key="4">
    <source>
        <dbReference type="ARBA" id="ARBA00022989"/>
    </source>
</evidence>
<keyword evidence="5 6" id="KW-0472">Membrane</keyword>
<sequence length="523" mass="56604">MKEIFRYHTVFGALWMNKARRKTLAQIQATGKQHNLKRSLGATQLLLLGVGTAIGAGVYVITGTAAAEYAGPSVLLSFLIAAAACLFAALCYGELASTFPVSGSAYSYAYLSMGERMAWVIGWLLLLEYGVAGTAVAAGFSGYLTSLLENFNIHLPAIITQTTFQSIPHSTSGLLSFHHNINLPGLLVMLFISLILIRGIEAVARFNTTFVCIKIAVLALFVAIGVFYISPANWHPFIPPSQGNFHFGIAGIFRAASIIFFAYGGFETVSTAAAEARNPTRDVPIGIIGSLVICTIVYVTVAAVLLGVAPYHLLDRADPLAVATMLIHKPWLALLINAGATIGLFSVLIGLLYAISRMVHAISHDGLLPRVFSIIHPQFKTPWLATILLGLLMGVMSATMPIALLGDLLCIGTTLAFAMVCFTVIWQRNQDPKAHRPFQVPLGAIYIRGIWLGITPLLGIFFCLCMLIPLGLNIIRSTLNGNLIPLLFFIIYAALGVCTYLFYGRHNSTMNQKSPHHPHNHHS</sequence>
<evidence type="ECO:0000313" key="7">
    <source>
        <dbReference type="EMBL" id="MCX5619311.1"/>
    </source>
</evidence>
<evidence type="ECO:0000256" key="6">
    <source>
        <dbReference type="SAM" id="Phobius"/>
    </source>
</evidence>
<accession>A0ABT3WJS8</accession>
<proteinExistence type="predicted"/>
<dbReference type="PANTHER" id="PTHR43243:SF4">
    <property type="entry name" value="CATIONIC AMINO ACID TRANSPORTER 4"/>
    <property type="match status" value="1"/>
</dbReference>
<feature type="transmembrane region" description="Helical" evidence="6">
    <location>
        <begin position="73"/>
        <end position="96"/>
    </location>
</feature>
<dbReference type="PIRSF" id="PIRSF006060">
    <property type="entry name" value="AA_transporter"/>
    <property type="match status" value="1"/>
</dbReference>
<gene>
    <name evidence="7" type="ORF">NQF89_02565</name>
</gene>
<keyword evidence="8" id="KW-1185">Reference proteome</keyword>
<feature type="transmembrane region" description="Helical" evidence="6">
    <location>
        <begin position="383"/>
        <end position="402"/>
    </location>
</feature>
<evidence type="ECO:0000256" key="2">
    <source>
        <dbReference type="ARBA" id="ARBA00022448"/>
    </source>
</evidence>
<dbReference type="EMBL" id="JANIDX010000002">
    <property type="protein sequence ID" value="MCX5619311.1"/>
    <property type="molecule type" value="Genomic_DNA"/>
</dbReference>
<comment type="caution">
    <text evidence="7">The sequence shown here is derived from an EMBL/GenBank/DDBJ whole genome shotgun (WGS) entry which is preliminary data.</text>
</comment>
<feature type="transmembrane region" description="Helical" evidence="6">
    <location>
        <begin position="117"/>
        <end position="140"/>
    </location>
</feature>
<name>A0ABT3WJS8_9PROT</name>
<feature type="transmembrane region" description="Helical" evidence="6">
    <location>
        <begin position="331"/>
        <end position="355"/>
    </location>
</feature>
<dbReference type="Pfam" id="PF13520">
    <property type="entry name" value="AA_permease_2"/>
    <property type="match status" value="1"/>
</dbReference>
<feature type="transmembrane region" description="Helical" evidence="6">
    <location>
        <begin position="483"/>
        <end position="503"/>
    </location>
</feature>
<dbReference type="InterPro" id="IPR002293">
    <property type="entry name" value="AA/rel_permease1"/>
</dbReference>
<dbReference type="RefSeq" id="WP_266137438.1">
    <property type="nucleotide sequence ID" value="NZ_JANIDX010000002.1"/>
</dbReference>
<keyword evidence="2" id="KW-0813">Transport</keyword>
<organism evidence="7 8">
    <name type="scientific">Bombella pollinis</name>
    <dbReference type="NCBI Taxonomy" id="2967337"/>
    <lineage>
        <taxon>Bacteria</taxon>
        <taxon>Pseudomonadati</taxon>
        <taxon>Pseudomonadota</taxon>
        <taxon>Alphaproteobacteria</taxon>
        <taxon>Acetobacterales</taxon>
        <taxon>Acetobacteraceae</taxon>
        <taxon>Bombella</taxon>
    </lineage>
</organism>
<evidence type="ECO:0000256" key="1">
    <source>
        <dbReference type="ARBA" id="ARBA00004141"/>
    </source>
</evidence>
<feature type="transmembrane region" description="Helical" evidence="6">
    <location>
        <begin position="287"/>
        <end position="311"/>
    </location>
</feature>
<feature type="transmembrane region" description="Helical" evidence="6">
    <location>
        <begin position="245"/>
        <end position="266"/>
    </location>
</feature>
<keyword evidence="3 6" id="KW-0812">Transmembrane</keyword>
<dbReference type="PANTHER" id="PTHR43243">
    <property type="entry name" value="INNER MEMBRANE TRANSPORTER YGJI-RELATED"/>
    <property type="match status" value="1"/>
</dbReference>
<feature type="transmembrane region" description="Helical" evidence="6">
    <location>
        <begin position="211"/>
        <end position="230"/>
    </location>
</feature>
<keyword evidence="4 6" id="KW-1133">Transmembrane helix</keyword>
<reference evidence="7 8" key="1">
    <citation type="submission" date="2022-07" db="EMBL/GenBank/DDBJ databases">
        <title>Bombella genomes.</title>
        <authorList>
            <person name="Harer L."/>
            <person name="Styblova S."/>
            <person name="Ehrmann M."/>
        </authorList>
    </citation>
    <scope>NUCLEOTIDE SEQUENCE [LARGE SCALE GENOMIC DNA]</scope>
    <source>
        <strain evidence="7 8">TMW 2.2556</strain>
    </source>
</reference>
<feature type="transmembrane region" description="Helical" evidence="6">
    <location>
        <begin position="181"/>
        <end position="199"/>
    </location>
</feature>
<comment type="subcellular location">
    <subcellularLocation>
        <location evidence="1">Membrane</location>
        <topology evidence="1">Multi-pass membrane protein</topology>
    </subcellularLocation>
</comment>
<protein>
    <submittedName>
        <fullName evidence="7">Amino acid permease</fullName>
    </submittedName>
</protein>
<evidence type="ECO:0000256" key="3">
    <source>
        <dbReference type="ARBA" id="ARBA00022692"/>
    </source>
</evidence>
<feature type="transmembrane region" description="Helical" evidence="6">
    <location>
        <begin position="45"/>
        <end position="67"/>
    </location>
</feature>
<evidence type="ECO:0000256" key="5">
    <source>
        <dbReference type="ARBA" id="ARBA00023136"/>
    </source>
</evidence>
<dbReference type="Gene3D" id="1.20.1740.10">
    <property type="entry name" value="Amino acid/polyamine transporter I"/>
    <property type="match status" value="1"/>
</dbReference>
<dbReference type="Proteomes" id="UP001165575">
    <property type="component" value="Unassembled WGS sequence"/>
</dbReference>
<feature type="transmembrane region" description="Helical" evidence="6">
    <location>
        <begin position="408"/>
        <end position="426"/>
    </location>
</feature>